<dbReference type="Gene3D" id="3.40.50.10140">
    <property type="entry name" value="Toll/interleukin-1 receptor homology (TIR) domain"/>
    <property type="match status" value="2"/>
</dbReference>
<organism evidence="3 4">
    <name type="scientific">Lupinus angustifolius</name>
    <name type="common">Narrow-leaved blue lupine</name>
    <dbReference type="NCBI Taxonomy" id="3871"/>
    <lineage>
        <taxon>Eukaryota</taxon>
        <taxon>Viridiplantae</taxon>
        <taxon>Streptophyta</taxon>
        <taxon>Embryophyta</taxon>
        <taxon>Tracheophyta</taxon>
        <taxon>Spermatophyta</taxon>
        <taxon>Magnoliopsida</taxon>
        <taxon>eudicotyledons</taxon>
        <taxon>Gunneridae</taxon>
        <taxon>Pentapetalae</taxon>
        <taxon>rosids</taxon>
        <taxon>fabids</taxon>
        <taxon>Fabales</taxon>
        <taxon>Fabaceae</taxon>
        <taxon>Papilionoideae</taxon>
        <taxon>50 kb inversion clade</taxon>
        <taxon>genistoids sensu lato</taxon>
        <taxon>core genistoids</taxon>
        <taxon>Genisteae</taxon>
        <taxon>Lupinus</taxon>
    </lineage>
</organism>
<dbReference type="EMBL" id="CM007371">
    <property type="protein sequence ID" value="OIW02867.1"/>
    <property type="molecule type" value="Genomic_DNA"/>
</dbReference>
<evidence type="ECO:0000313" key="3">
    <source>
        <dbReference type="EMBL" id="OIW02867.1"/>
    </source>
</evidence>
<dbReference type="InterPro" id="IPR035897">
    <property type="entry name" value="Toll_tir_struct_dom_sf"/>
</dbReference>
<name>A0A4P1R5W1_LUPAN</name>
<dbReference type="PANTHER" id="PTHR32009:SF113">
    <property type="entry name" value="TIR-LIKE DOMAIN PROTEIN TSDC PROTEIN"/>
    <property type="match status" value="1"/>
</dbReference>
<keyword evidence="4" id="KW-1185">Reference proteome</keyword>
<evidence type="ECO:0000259" key="2">
    <source>
        <dbReference type="PROSITE" id="PS50104"/>
    </source>
</evidence>
<dbReference type="SUPFAM" id="SSF52200">
    <property type="entry name" value="Toll/Interleukin receptor TIR domain"/>
    <property type="match status" value="2"/>
</dbReference>
<keyword evidence="1" id="KW-0520">NAD</keyword>
<dbReference type="PROSITE" id="PS50104">
    <property type="entry name" value="TIR"/>
    <property type="match status" value="2"/>
</dbReference>
<dbReference type="Gramene" id="OIW02867">
    <property type="protein sequence ID" value="OIW02867"/>
    <property type="gene ID" value="TanjilG_29643"/>
</dbReference>
<dbReference type="STRING" id="3871.A0A4P1R5W1"/>
<evidence type="ECO:0000256" key="1">
    <source>
        <dbReference type="ARBA" id="ARBA00023027"/>
    </source>
</evidence>
<dbReference type="Pfam" id="PF01582">
    <property type="entry name" value="TIR"/>
    <property type="match status" value="2"/>
</dbReference>
<feature type="domain" description="TIR" evidence="2">
    <location>
        <begin position="188"/>
        <end position="328"/>
    </location>
</feature>
<gene>
    <name evidence="3" type="ORF">TanjilG_29643</name>
</gene>
<feature type="domain" description="TIR" evidence="2">
    <location>
        <begin position="12"/>
        <end position="180"/>
    </location>
</feature>
<dbReference type="AlphaFoldDB" id="A0A4P1R5W1"/>
<dbReference type="SMART" id="SM00255">
    <property type="entry name" value="TIR"/>
    <property type="match status" value="2"/>
</dbReference>
<dbReference type="Proteomes" id="UP000188354">
    <property type="component" value="Chromosome LG11"/>
</dbReference>
<proteinExistence type="predicted"/>
<evidence type="ECO:0000313" key="4">
    <source>
        <dbReference type="Proteomes" id="UP000188354"/>
    </source>
</evidence>
<reference evidence="3 4" key="1">
    <citation type="journal article" date="2017" name="Plant Biotechnol. J.">
        <title>A comprehensive draft genome sequence for lupin (Lupinus angustifolius), an emerging health food: insights into plant-microbe interactions and legume evolution.</title>
        <authorList>
            <person name="Hane J.K."/>
            <person name="Ming Y."/>
            <person name="Kamphuis L.G."/>
            <person name="Nelson M.N."/>
            <person name="Garg G."/>
            <person name="Atkins C.A."/>
            <person name="Bayer P.E."/>
            <person name="Bravo A."/>
            <person name="Bringans S."/>
            <person name="Cannon S."/>
            <person name="Edwards D."/>
            <person name="Foley R."/>
            <person name="Gao L.L."/>
            <person name="Harrison M.J."/>
            <person name="Huang W."/>
            <person name="Hurgobin B."/>
            <person name="Li S."/>
            <person name="Liu C.W."/>
            <person name="McGrath A."/>
            <person name="Morahan G."/>
            <person name="Murray J."/>
            <person name="Weller J."/>
            <person name="Jian J."/>
            <person name="Singh K.B."/>
        </authorList>
    </citation>
    <scope>NUCLEOTIDE SEQUENCE [LARGE SCALE GENOMIC DNA]</scope>
    <source>
        <strain evidence="4">cv. Tanjil</strain>
        <tissue evidence="3">Whole plant</tissue>
    </source>
</reference>
<dbReference type="GO" id="GO:0007165">
    <property type="term" value="P:signal transduction"/>
    <property type="evidence" value="ECO:0007669"/>
    <property type="project" value="InterPro"/>
</dbReference>
<dbReference type="InterPro" id="IPR000157">
    <property type="entry name" value="TIR_dom"/>
</dbReference>
<protein>
    <recommendedName>
        <fullName evidence="2">TIR domain-containing protein</fullName>
    </recommendedName>
</protein>
<accession>A0A4P1R5W1</accession>
<dbReference type="PANTHER" id="PTHR32009">
    <property type="entry name" value="TMV RESISTANCE PROTEIN N-LIKE"/>
    <property type="match status" value="1"/>
</dbReference>
<sequence length="347" mass="40973">MENSNAIQHLNYEYDVYHSYGRCLSLRSFPYSLHSVMNQKGLTYNHNNEYYMSIRRNDNIPISPPRLKAMQESRIFIVSIGANYASSVFCLNELVEILNCIKFRNNQLLCPVFVNLDPSDLRYLRNRVGEAMAQHEHRFGRNSQEVKKWKTALFELSNLSGWHIQTQGLEESYKFAEKVVSWITRSLNRYDIFLSFSESDTRYSFTGYLYNALHRDGFKTFMEDEGWVNAEKNSKFHIQAIEESKFSVIIFSKNYAHSTCHLDALIKILECHKLKKQRVLFPIFYKVQPSDVRHQRNYYHEAMTIHENRFGKESEKVQKWKAALSEVASFKGWSFENGYIVVYITFN</sequence>